<dbReference type="STRING" id="1336337.A0A3N4JF07"/>
<reference evidence="2 3" key="1">
    <citation type="journal article" date="2018" name="Nat. Ecol. Evol.">
        <title>Pezizomycetes genomes reveal the molecular basis of ectomycorrhizal truffle lifestyle.</title>
        <authorList>
            <person name="Murat C."/>
            <person name="Payen T."/>
            <person name="Noel B."/>
            <person name="Kuo A."/>
            <person name="Morin E."/>
            <person name="Chen J."/>
            <person name="Kohler A."/>
            <person name="Krizsan K."/>
            <person name="Balestrini R."/>
            <person name="Da Silva C."/>
            <person name="Montanini B."/>
            <person name="Hainaut M."/>
            <person name="Levati E."/>
            <person name="Barry K.W."/>
            <person name="Belfiori B."/>
            <person name="Cichocki N."/>
            <person name="Clum A."/>
            <person name="Dockter R.B."/>
            <person name="Fauchery L."/>
            <person name="Guy J."/>
            <person name="Iotti M."/>
            <person name="Le Tacon F."/>
            <person name="Lindquist E.A."/>
            <person name="Lipzen A."/>
            <person name="Malagnac F."/>
            <person name="Mello A."/>
            <person name="Molinier V."/>
            <person name="Miyauchi S."/>
            <person name="Poulain J."/>
            <person name="Riccioni C."/>
            <person name="Rubini A."/>
            <person name="Sitrit Y."/>
            <person name="Splivallo R."/>
            <person name="Traeger S."/>
            <person name="Wang M."/>
            <person name="Zifcakova L."/>
            <person name="Wipf D."/>
            <person name="Zambonelli A."/>
            <person name="Paolocci F."/>
            <person name="Nowrousian M."/>
            <person name="Ottonello S."/>
            <person name="Baldrian P."/>
            <person name="Spatafora J.W."/>
            <person name="Henrissat B."/>
            <person name="Nagy L.G."/>
            <person name="Aury J.M."/>
            <person name="Wincker P."/>
            <person name="Grigoriev I.V."/>
            <person name="Bonfante P."/>
            <person name="Martin F.M."/>
        </authorList>
    </citation>
    <scope>NUCLEOTIDE SEQUENCE [LARGE SCALE GENOMIC DNA]</scope>
    <source>
        <strain evidence="2 3">120613-1</strain>
    </source>
</reference>
<protein>
    <submittedName>
        <fullName evidence="2">Uncharacterized protein</fullName>
    </submittedName>
</protein>
<dbReference type="EMBL" id="ML120411">
    <property type="protein sequence ID" value="RPA96823.1"/>
    <property type="molecule type" value="Genomic_DNA"/>
</dbReference>
<keyword evidence="3" id="KW-1185">Reference proteome</keyword>
<proteinExistence type="predicted"/>
<keyword evidence="1" id="KW-0732">Signal</keyword>
<evidence type="ECO:0000313" key="3">
    <source>
        <dbReference type="Proteomes" id="UP000276215"/>
    </source>
</evidence>
<feature type="signal peptide" evidence="1">
    <location>
        <begin position="1"/>
        <end position="24"/>
    </location>
</feature>
<gene>
    <name evidence="2" type="ORF">L873DRAFT_1810924</name>
</gene>
<sequence>MKLGTVSFLVAVIAIFSIGTEVEAAGDKPSGLNPISYPLGGNVNAGGPVTITWQVCRLSSPESVIFFELAY</sequence>
<name>A0A3N4JF07_9PEZI</name>
<evidence type="ECO:0000313" key="2">
    <source>
        <dbReference type="EMBL" id="RPA96823.1"/>
    </source>
</evidence>
<organism evidence="2 3">
    <name type="scientific">Choiromyces venosus 120613-1</name>
    <dbReference type="NCBI Taxonomy" id="1336337"/>
    <lineage>
        <taxon>Eukaryota</taxon>
        <taxon>Fungi</taxon>
        <taxon>Dikarya</taxon>
        <taxon>Ascomycota</taxon>
        <taxon>Pezizomycotina</taxon>
        <taxon>Pezizomycetes</taxon>
        <taxon>Pezizales</taxon>
        <taxon>Tuberaceae</taxon>
        <taxon>Choiromyces</taxon>
    </lineage>
</organism>
<feature type="chain" id="PRO_5018223944" evidence="1">
    <location>
        <begin position="25"/>
        <end position="71"/>
    </location>
</feature>
<dbReference type="Proteomes" id="UP000276215">
    <property type="component" value="Unassembled WGS sequence"/>
</dbReference>
<accession>A0A3N4JF07</accession>
<evidence type="ECO:0000256" key="1">
    <source>
        <dbReference type="SAM" id="SignalP"/>
    </source>
</evidence>
<dbReference type="AlphaFoldDB" id="A0A3N4JF07"/>